<evidence type="ECO:0000313" key="6">
    <source>
        <dbReference type="Proteomes" id="UP000195569"/>
    </source>
</evidence>
<organism evidence="5 6">
    <name type="scientific">Paraburkholderia piptadeniae</name>
    <dbReference type="NCBI Taxonomy" id="1701573"/>
    <lineage>
        <taxon>Bacteria</taxon>
        <taxon>Pseudomonadati</taxon>
        <taxon>Pseudomonadota</taxon>
        <taxon>Betaproteobacteria</taxon>
        <taxon>Burkholderiales</taxon>
        <taxon>Burkholderiaceae</taxon>
        <taxon>Paraburkholderia</taxon>
    </lineage>
</organism>
<dbReference type="Pfam" id="PF13432">
    <property type="entry name" value="TPR_16"/>
    <property type="match status" value="2"/>
</dbReference>
<keyword evidence="1" id="KW-0677">Repeat</keyword>
<feature type="repeat" description="TPR" evidence="3">
    <location>
        <begin position="78"/>
        <end position="111"/>
    </location>
</feature>
<reference evidence="5" key="1">
    <citation type="submission" date="2016-12" db="EMBL/GenBank/DDBJ databases">
        <authorList>
            <person name="Moulin L."/>
        </authorList>
    </citation>
    <scope>NUCLEOTIDE SEQUENCE [LARGE SCALE GENOMIC DNA]</scope>
    <source>
        <strain evidence="5">STM 7183</strain>
    </source>
</reference>
<sequence length="288" mass="29967">MKPLPALLRSLALALPLASALLAGCASGGSFNPRPISSSATTNGTTDLHVAESALRAGDIELAGTLFEKALAANPNSAEAQLGLGDAMYLSGDLERARTLYQRAAQQMPGQAATQLGLARVALKQRRLDDAAALYRGLVAAQPDDPLVCEGLGTVLDLEGHHAEAQAIYRRSLATHPDVQGLRINLGLSLILENKPREAANTLLDVAGLPNAPLQARQNLALAYGLLGNAEAAKQILLVDLPPSSADDNLRFYQSLRDRFAGSASHASDANAKAVAAGGPASIHDVPR</sequence>
<dbReference type="InterPro" id="IPR051012">
    <property type="entry name" value="CellSynth/LPSAsmb/PSIAsmb"/>
</dbReference>
<evidence type="ECO:0000313" key="5">
    <source>
        <dbReference type="EMBL" id="SIT37062.1"/>
    </source>
</evidence>
<evidence type="ECO:0000256" key="2">
    <source>
        <dbReference type="ARBA" id="ARBA00022803"/>
    </source>
</evidence>
<dbReference type="SMART" id="SM00028">
    <property type="entry name" value="TPR"/>
    <property type="match status" value="4"/>
</dbReference>
<dbReference type="Proteomes" id="UP000195569">
    <property type="component" value="Unassembled WGS sequence"/>
</dbReference>
<dbReference type="PROSITE" id="PS51257">
    <property type="entry name" value="PROKAR_LIPOPROTEIN"/>
    <property type="match status" value="1"/>
</dbReference>
<protein>
    <submittedName>
        <fullName evidence="5">Tetratricopeptide TPR_2 repeat protein</fullName>
    </submittedName>
</protein>
<proteinExistence type="predicted"/>
<gene>
    <name evidence="5" type="ORF">BN2476_110082</name>
</gene>
<dbReference type="PANTHER" id="PTHR45586">
    <property type="entry name" value="TPR REPEAT-CONTAINING PROTEIN PA4667"/>
    <property type="match status" value="1"/>
</dbReference>
<keyword evidence="2 3" id="KW-0802">TPR repeat</keyword>
<accession>A0A1N7RQT8</accession>
<dbReference type="AlphaFoldDB" id="A0A1N7RQT8"/>
<keyword evidence="6" id="KW-1185">Reference proteome</keyword>
<dbReference type="InterPro" id="IPR011990">
    <property type="entry name" value="TPR-like_helical_dom_sf"/>
</dbReference>
<evidence type="ECO:0000256" key="4">
    <source>
        <dbReference type="SAM" id="SignalP"/>
    </source>
</evidence>
<dbReference type="PROSITE" id="PS50005">
    <property type="entry name" value="TPR"/>
    <property type="match status" value="1"/>
</dbReference>
<keyword evidence="4" id="KW-0732">Signal</keyword>
<dbReference type="InterPro" id="IPR019734">
    <property type="entry name" value="TPR_rpt"/>
</dbReference>
<dbReference type="EMBL" id="CYGY02000011">
    <property type="protein sequence ID" value="SIT37062.1"/>
    <property type="molecule type" value="Genomic_DNA"/>
</dbReference>
<dbReference type="PANTHER" id="PTHR45586:SF1">
    <property type="entry name" value="LIPOPOLYSACCHARIDE ASSEMBLY PROTEIN B"/>
    <property type="match status" value="1"/>
</dbReference>
<feature type="chain" id="PRO_5012636696" evidence="4">
    <location>
        <begin position="29"/>
        <end position="288"/>
    </location>
</feature>
<dbReference type="SUPFAM" id="SSF81901">
    <property type="entry name" value="HCP-like"/>
    <property type="match status" value="1"/>
</dbReference>
<comment type="caution">
    <text evidence="5">The sequence shown here is derived from an EMBL/GenBank/DDBJ whole genome shotgun (WGS) entry which is preliminary data.</text>
</comment>
<dbReference type="RefSeq" id="WP_087733027.1">
    <property type="nucleotide sequence ID" value="NZ_CYGY02000011.1"/>
</dbReference>
<feature type="signal peptide" evidence="4">
    <location>
        <begin position="1"/>
        <end position="28"/>
    </location>
</feature>
<dbReference type="OrthoDB" id="8596013at2"/>
<name>A0A1N7RQT8_9BURK</name>
<dbReference type="Gene3D" id="1.25.40.10">
    <property type="entry name" value="Tetratricopeptide repeat domain"/>
    <property type="match status" value="1"/>
</dbReference>
<evidence type="ECO:0000256" key="3">
    <source>
        <dbReference type="PROSITE-ProRule" id="PRU00339"/>
    </source>
</evidence>
<evidence type="ECO:0000256" key="1">
    <source>
        <dbReference type="ARBA" id="ARBA00022737"/>
    </source>
</evidence>